<dbReference type="EMBL" id="AK368494">
    <property type="protein sequence ID" value="BAJ99697.1"/>
    <property type="molecule type" value="mRNA"/>
</dbReference>
<organism evidence="2">
    <name type="scientific">Hordeum vulgare subsp. vulgare</name>
    <name type="common">Domesticated barley</name>
    <dbReference type="NCBI Taxonomy" id="112509"/>
    <lineage>
        <taxon>Eukaryota</taxon>
        <taxon>Viridiplantae</taxon>
        <taxon>Streptophyta</taxon>
        <taxon>Embryophyta</taxon>
        <taxon>Tracheophyta</taxon>
        <taxon>Spermatophyta</taxon>
        <taxon>Magnoliopsida</taxon>
        <taxon>Liliopsida</taxon>
        <taxon>Poales</taxon>
        <taxon>Poaceae</taxon>
        <taxon>BOP clade</taxon>
        <taxon>Pooideae</taxon>
        <taxon>Triticodae</taxon>
        <taxon>Triticeae</taxon>
        <taxon>Hordeinae</taxon>
        <taxon>Hordeum</taxon>
    </lineage>
</organism>
<name>F2DX76_HORVV</name>
<accession>F2DX76</accession>
<evidence type="ECO:0000313" key="2">
    <source>
        <dbReference type="EMBL" id="BAJ99697.1"/>
    </source>
</evidence>
<evidence type="ECO:0000256" key="1">
    <source>
        <dbReference type="SAM" id="MobiDB-lite"/>
    </source>
</evidence>
<feature type="region of interest" description="Disordered" evidence="1">
    <location>
        <begin position="1"/>
        <end position="30"/>
    </location>
</feature>
<protein>
    <submittedName>
        <fullName evidence="2">Predicted protein</fullName>
    </submittedName>
</protein>
<proteinExistence type="evidence at transcript level"/>
<sequence>MGRSKHSKAAVKFEISPQMGKKDSQSHFGISSMGQHFKDIDLSPARSKSSLDGFGITVEDSGHLLIA</sequence>
<dbReference type="AlphaFoldDB" id="F2DX76"/>
<reference evidence="2" key="1">
    <citation type="journal article" date="2011" name="Plant Physiol.">
        <title>Comprehensive sequence analysis of 24,783 barley full-length cDNAs derived from 12 clone libraries.</title>
        <authorList>
            <person name="Matsumoto T."/>
            <person name="Tanaka T."/>
            <person name="Sakai H."/>
            <person name="Amano N."/>
            <person name="Kanamori H."/>
            <person name="Kurita K."/>
            <person name="Kikuta A."/>
            <person name="Kamiya K."/>
            <person name="Yamamoto M."/>
            <person name="Ikawa H."/>
            <person name="Fujii N."/>
            <person name="Hori K."/>
            <person name="Itoh T."/>
            <person name="Sato K."/>
        </authorList>
    </citation>
    <scope>NUCLEOTIDE SEQUENCE</scope>
    <source>
        <tissue evidence="2">Shoot and root</tissue>
    </source>
</reference>